<dbReference type="EMBL" id="MEWU01000011">
    <property type="protein sequence ID" value="OGC83778.1"/>
    <property type="molecule type" value="Genomic_DNA"/>
</dbReference>
<evidence type="ECO:0008006" key="4">
    <source>
        <dbReference type="Google" id="ProtNLM"/>
    </source>
</evidence>
<feature type="transmembrane region" description="Helical" evidence="1">
    <location>
        <begin position="217"/>
        <end position="239"/>
    </location>
</feature>
<dbReference type="InterPro" id="IPR007427">
    <property type="entry name" value="DUF475"/>
</dbReference>
<evidence type="ECO:0000256" key="1">
    <source>
        <dbReference type="SAM" id="Phobius"/>
    </source>
</evidence>
<dbReference type="PANTHER" id="PTHR30238:SF4">
    <property type="entry name" value="SLL1022 PROTEIN"/>
    <property type="match status" value="1"/>
</dbReference>
<feature type="transmembrane region" description="Helical" evidence="1">
    <location>
        <begin position="26"/>
        <end position="47"/>
    </location>
</feature>
<dbReference type="AlphaFoldDB" id="A0A1F4XQC8"/>
<feature type="transmembrane region" description="Helical" evidence="1">
    <location>
        <begin position="155"/>
        <end position="176"/>
    </location>
</feature>
<feature type="transmembrane region" description="Helical" evidence="1">
    <location>
        <begin position="115"/>
        <end position="134"/>
    </location>
</feature>
<feature type="transmembrane region" description="Helical" evidence="1">
    <location>
        <begin position="302"/>
        <end position="319"/>
    </location>
</feature>
<organism evidence="2 3">
    <name type="scientific">Candidatus Adlerbacteria bacterium RIFCSPHIGHO2_02_FULL_52_17</name>
    <dbReference type="NCBI Taxonomy" id="1797240"/>
    <lineage>
        <taxon>Bacteria</taxon>
        <taxon>Candidatus Adleribacteriota</taxon>
    </lineage>
</organism>
<accession>A0A1F4XQC8</accession>
<dbReference type="PANTHER" id="PTHR30238">
    <property type="entry name" value="MEMBRANE BOUND PREDICTED REDOX MODULATOR"/>
    <property type="match status" value="1"/>
</dbReference>
<proteinExistence type="predicted"/>
<keyword evidence="1" id="KW-0472">Membrane</keyword>
<name>A0A1F4XQC8_9BACT</name>
<protein>
    <recommendedName>
        <fullName evidence="4">DUF475 domain-containing protein</fullName>
    </recommendedName>
</protein>
<feature type="transmembrane region" description="Helical" evidence="1">
    <location>
        <begin position="245"/>
        <end position="266"/>
    </location>
</feature>
<keyword evidence="1" id="KW-0812">Transmembrane</keyword>
<dbReference type="Pfam" id="PF04332">
    <property type="entry name" value="DUF475"/>
    <property type="match status" value="1"/>
</dbReference>
<sequence length="329" mass="35535">MRLFVGPIVVALAALCAVYFWGGTGALLLASVLVVLEITLSFDNAVVNAKVLEEMSERWQRRFLTWGILLSVFGTRLVLPILIVSIVALVSPFTITALALGNPEEYSRLLTSADTAIKAFGGIFLAMVALKYFFNQSKKVHWFEVIESRLVKWGRVEAIEIALALLFLFLITFFAHGSVETILRAGIIGIILFTLTEGIAHGLGVEARGAVRSGAMLFVYLNVLDSAFSLDGVIGAFALTTSLPIIVAGLGIGAYFVRTLTVYLVRKKTLAALRYLEHGAHWAVFGLALAMLAGLVVHVPEFVIASIGLGFIGLSYISSRRVTGAEVNT</sequence>
<feature type="transmembrane region" description="Helical" evidence="1">
    <location>
        <begin position="278"/>
        <end position="296"/>
    </location>
</feature>
<keyword evidence="1" id="KW-1133">Transmembrane helix</keyword>
<gene>
    <name evidence="2" type="ORF">A3D68_01385</name>
</gene>
<comment type="caution">
    <text evidence="2">The sequence shown here is derived from an EMBL/GenBank/DDBJ whole genome shotgun (WGS) entry which is preliminary data.</text>
</comment>
<evidence type="ECO:0000313" key="2">
    <source>
        <dbReference type="EMBL" id="OGC83778.1"/>
    </source>
</evidence>
<feature type="transmembrane region" description="Helical" evidence="1">
    <location>
        <begin position="68"/>
        <end position="95"/>
    </location>
</feature>
<reference evidence="2 3" key="1">
    <citation type="journal article" date="2016" name="Nat. Commun.">
        <title>Thousands of microbial genomes shed light on interconnected biogeochemical processes in an aquifer system.</title>
        <authorList>
            <person name="Anantharaman K."/>
            <person name="Brown C.T."/>
            <person name="Hug L.A."/>
            <person name="Sharon I."/>
            <person name="Castelle C.J."/>
            <person name="Probst A.J."/>
            <person name="Thomas B.C."/>
            <person name="Singh A."/>
            <person name="Wilkins M.J."/>
            <person name="Karaoz U."/>
            <person name="Brodie E.L."/>
            <person name="Williams K.H."/>
            <person name="Hubbard S.S."/>
            <person name="Banfield J.F."/>
        </authorList>
    </citation>
    <scope>NUCLEOTIDE SEQUENCE [LARGE SCALE GENOMIC DNA]</scope>
</reference>
<evidence type="ECO:0000313" key="3">
    <source>
        <dbReference type="Proteomes" id="UP000177564"/>
    </source>
</evidence>
<dbReference type="Proteomes" id="UP000177564">
    <property type="component" value="Unassembled WGS sequence"/>
</dbReference>
<feature type="transmembrane region" description="Helical" evidence="1">
    <location>
        <begin position="182"/>
        <end position="205"/>
    </location>
</feature>